<comment type="caution">
    <text evidence="3">The sequence shown here is derived from an EMBL/GenBank/DDBJ whole genome shotgun (WGS) entry which is preliminary data.</text>
</comment>
<reference evidence="3" key="2">
    <citation type="journal article" date="2024" name="Plant">
        <title>Genomic evolution and insights into agronomic trait innovations of Sesamum species.</title>
        <authorList>
            <person name="Miao H."/>
            <person name="Wang L."/>
            <person name="Qu L."/>
            <person name="Liu H."/>
            <person name="Sun Y."/>
            <person name="Le M."/>
            <person name="Wang Q."/>
            <person name="Wei S."/>
            <person name="Zheng Y."/>
            <person name="Lin W."/>
            <person name="Duan Y."/>
            <person name="Cao H."/>
            <person name="Xiong S."/>
            <person name="Wang X."/>
            <person name="Wei L."/>
            <person name="Li C."/>
            <person name="Ma Q."/>
            <person name="Ju M."/>
            <person name="Zhao R."/>
            <person name="Li G."/>
            <person name="Mu C."/>
            <person name="Tian Q."/>
            <person name="Mei H."/>
            <person name="Zhang T."/>
            <person name="Gao T."/>
            <person name="Zhang H."/>
        </authorList>
    </citation>
    <scope>NUCLEOTIDE SEQUENCE</scope>
    <source>
        <strain evidence="3">KEN8</strain>
    </source>
</reference>
<proteinExistence type="predicted"/>
<dbReference type="Pfam" id="PF13966">
    <property type="entry name" value="zf-RVT"/>
    <property type="match status" value="1"/>
</dbReference>
<dbReference type="EMBL" id="JACGWM010000003">
    <property type="protein sequence ID" value="KAL0383158.1"/>
    <property type="molecule type" value="Genomic_DNA"/>
</dbReference>
<dbReference type="PANTHER" id="PTHR33116:SF76">
    <property type="entry name" value="DUF4283 DOMAIN-CONTAINING PROTEIN"/>
    <property type="match status" value="1"/>
</dbReference>
<organism evidence="3">
    <name type="scientific">Sesamum calycinum</name>
    <dbReference type="NCBI Taxonomy" id="2727403"/>
    <lineage>
        <taxon>Eukaryota</taxon>
        <taxon>Viridiplantae</taxon>
        <taxon>Streptophyta</taxon>
        <taxon>Embryophyta</taxon>
        <taxon>Tracheophyta</taxon>
        <taxon>Spermatophyta</taxon>
        <taxon>Magnoliopsida</taxon>
        <taxon>eudicotyledons</taxon>
        <taxon>Gunneridae</taxon>
        <taxon>Pentapetalae</taxon>
        <taxon>asterids</taxon>
        <taxon>lamiids</taxon>
        <taxon>Lamiales</taxon>
        <taxon>Pedaliaceae</taxon>
        <taxon>Sesamum</taxon>
    </lineage>
</organism>
<dbReference type="AlphaFoldDB" id="A0AAW2RSL6"/>
<evidence type="ECO:0000259" key="2">
    <source>
        <dbReference type="Pfam" id="PF13966"/>
    </source>
</evidence>
<accession>A0AAW2RSL6</accession>
<reference evidence="3" key="1">
    <citation type="submission" date="2020-06" db="EMBL/GenBank/DDBJ databases">
        <authorList>
            <person name="Li T."/>
            <person name="Hu X."/>
            <person name="Zhang T."/>
            <person name="Song X."/>
            <person name="Zhang H."/>
            <person name="Dai N."/>
            <person name="Sheng W."/>
            <person name="Hou X."/>
            <person name="Wei L."/>
        </authorList>
    </citation>
    <scope>NUCLEOTIDE SEQUENCE</scope>
    <source>
        <strain evidence="3">KEN8</strain>
        <tissue evidence="3">Leaf</tissue>
    </source>
</reference>
<evidence type="ECO:0000313" key="3">
    <source>
        <dbReference type="EMBL" id="KAL0383158.1"/>
    </source>
</evidence>
<dbReference type="PANTHER" id="PTHR33116">
    <property type="entry name" value="REVERSE TRANSCRIPTASE ZINC-BINDING DOMAIN-CONTAINING PROTEIN-RELATED-RELATED"/>
    <property type="match status" value="1"/>
</dbReference>
<feature type="domain" description="Reverse transcriptase zinc-binding" evidence="2">
    <location>
        <begin position="913"/>
        <end position="994"/>
    </location>
</feature>
<gene>
    <name evidence="3" type="ORF">Scaly_0603100</name>
</gene>
<name>A0AAW2RSL6_9LAMI</name>
<dbReference type="InterPro" id="IPR026960">
    <property type="entry name" value="RVT-Znf"/>
</dbReference>
<feature type="region of interest" description="Disordered" evidence="1">
    <location>
        <begin position="19"/>
        <end position="79"/>
    </location>
</feature>
<protein>
    <recommendedName>
        <fullName evidence="2">Reverse transcriptase zinc-binding domain-containing protein</fullName>
    </recommendedName>
</protein>
<evidence type="ECO:0000256" key="1">
    <source>
        <dbReference type="SAM" id="MobiDB-lite"/>
    </source>
</evidence>
<sequence length="1104" mass="124384">MKVSSSRPTTLSIANAAIGLGDSVSPSPTAVLISPTVPVPPAADRDSSSPPPRTRVTPPQHPAARAPSPPPFITSLQPSVSWSSSPALPTIATAPAKPPTPEILISNVPLKPFSEYKLADDKIAAAFHNSSRKTLNYIPPSVQNSEVLVRPTIDMIREGSNRWNTTAVGYFLEVGAGHGVAKVETYRSPGMDQTSALTDGVMDDGWFEHGDEWDWPAALPRCDYSSMHETIFARVCVMLNVSSNLPKYIVIMMPNEQGGESACKVDVEYEWLPPKCTRCTSLGHAMKECSLTEPVKLAVSIYVKKTTVQTPALESTKGDQVSATPNRDGVHPVAEVDTVSEELSAHRRDKGATIIALMRAADDDAEDYSGPGNRIWIAWNDEFIDVDILDIGTQFVHCRVLILKLHETILTTVVYGANDVSARRELWQGLTDLAVSVENVPWSLWKRLDRMFVNDAWMERWPNLFYTCLTPRTSDHSSLVLTGDSRNVQVSMFRFDNYLALSPGFLASVHTIWQHPVIGTPMYSVTRKLKALKPVFRQQQRNKGDLALNVKLVYLKATKLEHVMLRQRAKLQWLKGGDQCSKGLLGGERTVRVLDLHYLRPWARHILTEEEAQTLRPVTMDDVKTTMFDIEEDKAPGPDGFSSSFYKVAWPIVGEEISKAIMDFFTTGQWIEECVTSAHFSVYVNGECMDSLQGHGGSDKELKLLQLSFADDLLLLWRVQLIEFVLVSFEVYWAMAFILPKGIIKEVIKRLRTFLWRGTSSSRYPKVAWEVVCRPVEEGGQGIRDIFALNRALMSKHLWAVIKQDRTSIWVDWIIQIRLRDCSIWTVKENKGAWGWRKILTLRHTLLSHIHFLVGDTTSFSLWHDPWHPLGPLIIRFPRGPQLTNTGLLDKLNVVMANEGTDRIIWKSNDASFTTMAAYALFHPPGPKVGWSSLLLGPFKIPKNCFILWLAILGRLSTLDKPWLQHIGGNCILCSDGCPETHDHLYFACPFARRCLAIIRRQIPFPWPHHDWQRGILWASSRWRGKHVVNAAYRALLASLVYHLWQEHNTRRFQQSSRPPSIVGSIVVEEIRQKIISAHLRLSVSTQGLYRLWKIPWPVEGDSD</sequence>